<protein>
    <submittedName>
        <fullName evidence="2">Uncharacterized protein</fullName>
    </submittedName>
</protein>
<evidence type="ECO:0000256" key="1">
    <source>
        <dbReference type="SAM" id="MobiDB-lite"/>
    </source>
</evidence>
<organism evidence="2 3">
    <name type="scientific">Rhizoctonia solani</name>
    <dbReference type="NCBI Taxonomy" id="456999"/>
    <lineage>
        <taxon>Eukaryota</taxon>
        <taxon>Fungi</taxon>
        <taxon>Dikarya</taxon>
        <taxon>Basidiomycota</taxon>
        <taxon>Agaricomycotina</taxon>
        <taxon>Agaricomycetes</taxon>
        <taxon>Cantharellales</taxon>
        <taxon>Ceratobasidiaceae</taxon>
        <taxon>Rhizoctonia</taxon>
    </lineage>
</organism>
<name>A0A8H8SVW1_9AGAM</name>
<dbReference type="Proteomes" id="UP000650533">
    <property type="component" value="Chromosome 3"/>
</dbReference>
<reference evidence="2" key="1">
    <citation type="submission" date="2020-05" db="EMBL/GenBank/DDBJ databases">
        <title>Evolutionary and genomic comparisons of hybrid uninucleate and nonhybrid Rhizoctonia fungi.</title>
        <authorList>
            <person name="Li C."/>
            <person name="Chen X."/>
        </authorList>
    </citation>
    <scope>NUCLEOTIDE SEQUENCE</scope>
    <source>
        <strain evidence="2">AG-1 IA</strain>
    </source>
</reference>
<evidence type="ECO:0000313" key="3">
    <source>
        <dbReference type="Proteomes" id="UP000650533"/>
    </source>
</evidence>
<feature type="region of interest" description="Disordered" evidence="1">
    <location>
        <begin position="125"/>
        <end position="145"/>
    </location>
</feature>
<proteinExistence type="predicted"/>
<dbReference type="EMBL" id="CP059660">
    <property type="protein sequence ID" value="QRW18553.1"/>
    <property type="molecule type" value="Genomic_DNA"/>
</dbReference>
<dbReference type="KEGG" id="rsx:RhiXN_03477"/>
<accession>A0A8H8SVW1</accession>
<dbReference type="RefSeq" id="XP_043178790.1">
    <property type="nucleotide sequence ID" value="XM_043323294.1"/>
</dbReference>
<feature type="compositionally biased region" description="Polar residues" evidence="1">
    <location>
        <begin position="125"/>
        <end position="139"/>
    </location>
</feature>
<dbReference type="GeneID" id="67025757"/>
<gene>
    <name evidence="2" type="ORF">RhiXN_03477</name>
</gene>
<sequence>MFHRIGYNYMHLKAHNMLAHGLQSTSCFVPTISSLTLAYKSPTSFAQLSNHQVLVSDLVPEVSLKFVTQLSLELAVGKGLIQIKINNETHISNNSGALSTDQLSAEDKGNNKTVATLLFSNQCHSPDAHTGNNANNPEATNFPVE</sequence>
<evidence type="ECO:0000313" key="2">
    <source>
        <dbReference type="EMBL" id="QRW18553.1"/>
    </source>
</evidence>
<dbReference type="AlphaFoldDB" id="A0A8H8SVW1"/>